<dbReference type="GeneID" id="26523062"/>
<organism evidence="1 2">
    <name type="scientific">Klebsiella phage vB_KpnM_KB57</name>
    <dbReference type="NCBI Taxonomy" id="1719140"/>
    <lineage>
        <taxon>Viruses</taxon>
        <taxon>Duplodnaviria</taxon>
        <taxon>Heunggongvirae</taxon>
        <taxon>Uroviricota</taxon>
        <taxon>Caudoviricetes</taxon>
        <taxon>Vequintavirinae</taxon>
        <taxon>Mydovirus</taxon>
        <taxon>Mydovirus KB57</taxon>
    </lineage>
</organism>
<evidence type="ECO:0000313" key="1">
    <source>
        <dbReference type="EMBL" id="ALM02483.1"/>
    </source>
</evidence>
<dbReference type="OrthoDB" id="22657at10239"/>
<proteinExistence type="predicted"/>
<dbReference type="RefSeq" id="YP_009187709.1">
    <property type="nucleotide sequence ID" value="NC_028659.1"/>
</dbReference>
<dbReference type="KEGG" id="vg:26523062"/>
<protein>
    <submittedName>
        <fullName evidence="1">Uncharacterized protein</fullName>
    </submittedName>
</protein>
<dbReference type="Proteomes" id="UP000203990">
    <property type="component" value="Segment"/>
</dbReference>
<keyword evidence="2" id="KW-1185">Reference proteome</keyword>
<name>A0A0S1S2G9_9CAUD</name>
<evidence type="ECO:0000313" key="2">
    <source>
        <dbReference type="Proteomes" id="UP000203990"/>
    </source>
</evidence>
<reference evidence="1 2" key="1">
    <citation type="submission" date="2015-10" db="EMBL/GenBank/DDBJ databases">
        <title>Complete genome sequence of Klebsiella pneumoniae bacteriophage vB_KpnM_KB57.</title>
        <authorList>
            <person name="Volozhantsev N.V."/>
            <person name="Popova A.V."/>
            <person name="Krasilnikova V.M."/>
            <person name="Bogun A.G."/>
        </authorList>
    </citation>
    <scope>NUCLEOTIDE SEQUENCE [LARGE SCALE GENOMIC DNA]</scope>
</reference>
<accession>A0A0S1S2G9</accession>
<dbReference type="EMBL" id="KT934943">
    <property type="protein sequence ID" value="ALM02483.1"/>
    <property type="molecule type" value="Genomic_DNA"/>
</dbReference>
<sequence>MFSSKETKVIGEMVCGKPRRKPEQTDEENTKLMMIREVYHECGEDHNVCVVLPDGIPVDKFFDNFYASIKSRLARRNVCVTYSKDLTVEHIENNIVVVDLSEIHVTL</sequence>
<gene>
    <name evidence="1" type="ORF">KB57_096</name>
</gene>